<proteinExistence type="predicted"/>
<organism evidence="1 2">
    <name type="scientific">Clitoria ternatea</name>
    <name type="common">Butterfly pea</name>
    <dbReference type="NCBI Taxonomy" id="43366"/>
    <lineage>
        <taxon>Eukaryota</taxon>
        <taxon>Viridiplantae</taxon>
        <taxon>Streptophyta</taxon>
        <taxon>Embryophyta</taxon>
        <taxon>Tracheophyta</taxon>
        <taxon>Spermatophyta</taxon>
        <taxon>Magnoliopsida</taxon>
        <taxon>eudicotyledons</taxon>
        <taxon>Gunneridae</taxon>
        <taxon>Pentapetalae</taxon>
        <taxon>rosids</taxon>
        <taxon>fabids</taxon>
        <taxon>Fabales</taxon>
        <taxon>Fabaceae</taxon>
        <taxon>Papilionoideae</taxon>
        <taxon>50 kb inversion clade</taxon>
        <taxon>NPAAA clade</taxon>
        <taxon>indigoferoid/millettioid clade</taxon>
        <taxon>Phaseoleae</taxon>
        <taxon>Clitoria</taxon>
    </lineage>
</organism>
<evidence type="ECO:0000313" key="2">
    <source>
        <dbReference type="Proteomes" id="UP001359559"/>
    </source>
</evidence>
<name>A0AAN9EWD8_CLITE</name>
<gene>
    <name evidence="1" type="ORF">RJT34_32418</name>
</gene>
<keyword evidence="2" id="KW-1185">Reference proteome</keyword>
<sequence>MCLRICVSCPSLRGIDSCIVKGQQIDRNIFHFHRGVGKRFLHKILILELYYTGDTHVLPKTHLMRLSVTLLVAFALGTATGSSP</sequence>
<protein>
    <submittedName>
        <fullName evidence="1">Uncharacterized protein</fullName>
    </submittedName>
</protein>
<reference evidence="1 2" key="1">
    <citation type="submission" date="2024-01" db="EMBL/GenBank/DDBJ databases">
        <title>The genomes of 5 underutilized Papilionoideae crops provide insights into root nodulation and disease resistance.</title>
        <authorList>
            <person name="Yuan L."/>
        </authorList>
    </citation>
    <scope>NUCLEOTIDE SEQUENCE [LARGE SCALE GENOMIC DNA]</scope>
    <source>
        <strain evidence="1">LY-2023</strain>
        <tissue evidence="1">Leaf</tissue>
    </source>
</reference>
<dbReference type="Proteomes" id="UP001359559">
    <property type="component" value="Unassembled WGS sequence"/>
</dbReference>
<comment type="caution">
    <text evidence="1">The sequence shown here is derived from an EMBL/GenBank/DDBJ whole genome shotgun (WGS) entry which is preliminary data.</text>
</comment>
<accession>A0AAN9EWD8</accession>
<evidence type="ECO:0000313" key="1">
    <source>
        <dbReference type="EMBL" id="KAK7264807.1"/>
    </source>
</evidence>
<dbReference type="EMBL" id="JAYKXN010000008">
    <property type="protein sequence ID" value="KAK7264807.1"/>
    <property type="molecule type" value="Genomic_DNA"/>
</dbReference>
<dbReference type="AlphaFoldDB" id="A0AAN9EWD8"/>